<keyword evidence="5 6" id="KW-0472">Membrane</keyword>
<feature type="transmembrane region" description="Helical" evidence="6">
    <location>
        <begin position="112"/>
        <end position="134"/>
    </location>
</feature>
<evidence type="ECO:0000256" key="1">
    <source>
        <dbReference type="ARBA" id="ARBA00004651"/>
    </source>
</evidence>
<dbReference type="CDD" id="cd16380">
    <property type="entry name" value="YitT_C"/>
    <property type="match status" value="1"/>
</dbReference>
<keyword evidence="2" id="KW-1003">Cell membrane</keyword>
<feature type="transmembrane region" description="Helical" evidence="6">
    <location>
        <begin position="171"/>
        <end position="192"/>
    </location>
</feature>
<dbReference type="EMBL" id="DVFN01000076">
    <property type="protein sequence ID" value="HIQ69693.1"/>
    <property type="molecule type" value="Genomic_DNA"/>
</dbReference>
<evidence type="ECO:0000256" key="2">
    <source>
        <dbReference type="ARBA" id="ARBA00022475"/>
    </source>
</evidence>
<dbReference type="PANTHER" id="PTHR33545:SF5">
    <property type="entry name" value="UPF0750 MEMBRANE PROTEIN YITT"/>
    <property type="match status" value="1"/>
</dbReference>
<evidence type="ECO:0000313" key="8">
    <source>
        <dbReference type="EMBL" id="HIQ69693.1"/>
    </source>
</evidence>
<dbReference type="PIRSF" id="PIRSF006483">
    <property type="entry name" value="Membrane_protein_YitT"/>
    <property type="match status" value="1"/>
</dbReference>
<evidence type="ECO:0000313" key="9">
    <source>
        <dbReference type="Proteomes" id="UP000886874"/>
    </source>
</evidence>
<evidence type="ECO:0000259" key="7">
    <source>
        <dbReference type="Pfam" id="PF10035"/>
    </source>
</evidence>
<protein>
    <submittedName>
        <fullName evidence="8">YitT family protein</fullName>
    </submittedName>
</protein>
<dbReference type="InterPro" id="IPR019264">
    <property type="entry name" value="DUF2179"/>
</dbReference>
<evidence type="ECO:0000256" key="5">
    <source>
        <dbReference type="ARBA" id="ARBA00023136"/>
    </source>
</evidence>
<dbReference type="Pfam" id="PF10035">
    <property type="entry name" value="DUF2179"/>
    <property type="match status" value="1"/>
</dbReference>
<sequence length="283" mass="30451">MRQLKNWLLILVGCMLFSLGFDLFLEPNQINVGGVSGIGQLITHLTGFGSVALWSLLINVPLFLGSIKGVGKKFFLGSLAGMLVSNLFLALFETLPVPSTEPLLATLYGGLLTGLGLGLVFVAGASTGGVDIVARLLRPKFPHFPIGRIMLGIDICTVALTGLVFGDVNKALYSAVTLYVCSTVLDAVVYGLDYSTVALVISDQYRAISQDITDKLDRGVTILQGQGFYSGQDKQVILCALKKRQVAELKELVMAIDPHAFVILQEAHQVVGEGFKRYSKNDL</sequence>
<gene>
    <name evidence="8" type="ORF">IAA67_05125</name>
</gene>
<accession>A0A9D1CP30</accession>
<name>A0A9D1CP30_9FIRM</name>
<feature type="transmembrane region" description="Helical" evidence="6">
    <location>
        <begin position="45"/>
        <end position="67"/>
    </location>
</feature>
<dbReference type="AlphaFoldDB" id="A0A9D1CP30"/>
<organism evidence="8 9">
    <name type="scientific">Candidatus Avoscillospira stercorigallinarum</name>
    <dbReference type="NCBI Taxonomy" id="2840708"/>
    <lineage>
        <taxon>Bacteria</taxon>
        <taxon>Bacillati</taxon>
        <taxon>Bacillota</taxon>
        <taxon>Clostridia</taxon>
        <taxon>Eubacteriales</taxon>
        <taxon>Oscillospiraceae</taxon>
        <taxon>Oscillospiraceae incertae sedis</taxon>
        <taxon>Candidatus Avoscillospira</taxon>
    </lineage>
</organism>
<feature type="transmembrane region" description="Helical" evidence="6">
    <location>
        <begin position="7"/>
        <end position="25"/>
    </location>
</feature>
<dbReference type="InterPro" id="IPR051461">
    <property type="entry name" value="UPF0750_membrane"/>
</dbReference>
<evidence type="ECO:0000256" key="6">
    <source>
        <dbReference type="SAM" id="Phobius"/>
    </source>
</evidence>
<keyword evidence="4 6" id="KW-1133">Transmembrane helix</keyword>
<feature type="domain" description="DUF2179" evidence="7">
    <location>
        <begin position="218"/>
        <end position="272"/>
    </location>
</feature>
<proteinExistence type="predicted"/>
<evidence type="ECO:0000256" key="3">
    <source>
        <dbReference type="ARBA" id="ARBA00022692"/>
    </source>
</evidence>
<dbReference type="GO" id="GO:0005886">
    <property type="term" value="C:plasma membrane"/>
    <property type="evidence" value="ECO:0007669"/>
    <property type="project" value="UniProtKB-SubCell"/>
</dbReference>
<dbReference type="Pfam" id="PF02588">
    <property type="entry name" value="YitT_membrane"/>
    <property type="match status" value="1"/>
</dbReference>
<evidence type="ECO:0000256" key="4">
    <source>
        <dbReference type="ARBA" id="ARBA00022989"/>
    </source>
</evidence>
<dbReference type="InterPro" id="IPR015867">
    <property type="entry name" value="N-reg_PII/ATP_PRibTrfase_C"/>
</dbReference>
<dbReference type="Gene3D" id="3.30.70.120">
    <property type="match status" value="1"/>
</dbReference>
<dbReference type="Proteomes" id="UP000886874">
    <property type="component" value="Unassembled WGS sequence"/>
</dbReference>
<comment type="caution">
    <text evidence="8">The sequence shown here is derived from an EMBL/GenBank/DDBJ whole genome shotgun (WGS) entry which is preliminary data.</text>
</comment>
<keyword evidence="3 6" id="KW-0812">Transmembrane</keyword>
<dbReference type="PANTHER" id="PTHR33545">
    <property type="entry name" value="UPF0750 MEMBRANE PROTEIN YITT-RELATED"/>
    <property type="match status" value="1"/>
</dbReference>
<feature type="transmembrane region" description="Helical" evidence="6">
    <location>
        <begin position="146"/>
        <end position="165"/>
    </location>
</feature>
<reference evidence="8" key="2">
    <citation type="journal article" date="2021" name="PeerJ">
        <title>Extensive microbial diversity within the chicken gut microbiome revealed by metagenomics and culture.</title>
        <authorList>
            <person name="Gilroy R."/>
            <person name="Ravi A."/>
            <person name="Getino M."/>
            <person name="Pursley I."/>
            <person name="Horton D.L."/>
            <person name="Alikhan N.F."/>
            <person name="Baker D."/>
            <person name="Gharbi K."/>
            <person name="Hall N."/>
            <person name="Watson M."/>
            <person name="Adriaenssens E.M."/>
            <person name="Foster-Nyarko E."/>
            <person name="Jarju S."/>
            <person name="Secka A."/>
            <person name="Antonio M."/>
            <person name="Oren A."/>
            <person name="Chaudhuri R.R."/>
            <person name="La Ragione R."/>
            <person name="Hildebrand F."/>
            <person name="Pallen M.J."/>
        </authorList>
    </citation>
    <scope>NUCLEOTIDE SEQUENCE</scope>
    <source>
        <strain evidence="8">ChiSjej2B20-13462</strain>
    </source>
</reference>
<feature type="transmembrane region" description="Helical" evidence="6">
    <location>
        <begin position="74"/>
        <end position="92"/>
    </location>
</feature>
<reference evidence="8" key="1">
    <citation type="submission" date="2020-10" db="EMBL/GenBank/DDBJ databases">
        <authorList>
            <person name="Gilroy R."/>
        </authorList>
    </citation>
    <scope>NUCLEOTIDE SEQUENCE</scope>
    <source>
        <strain evidence="8">ChiSjej2B20-13462</strain>
    </source>
</reference>
<dbReference type="InterPro" id="IPR003740">
    <property type="entry name" value="YitT"/>
</dbReference>
<comment type="subcellular location">
    <subcellularLocation>
        <location evidence="1">Cell membrane</location>
        <topology evidence="1">Multi-pass membrane protein</topology>
    </subcellularLocation>
</comment>